<accession>A0A1X7DIM6</accession>
<dbReference type="EMBL" id="FXAH01000003">
    <property type="protein sequence ID" value="SMF16066.1"/>
    <property type="molecule type" value="Genomic_DNA"/>
</dbReference>
<feature type="compositionally biased region" description="Basic residues" evidence="1">
    <location>
        <begin position="36"/>
        <end position="45"/>
    </location>
</feature>
<feature type="region of interest" description="Disordered" evidence="1">
    <location>
        <begin position="30"/>
        <end position="71"/>
    </location>
</feature>
<organism evidence="2 3">
    <name type="scientific">Trinickia caryophylli</name>
    <name type="common">Paraburkholderia caryophylli</name>
    <dbReference type="NCBI Taxonomy" id="28094"/>
    <lineage>
        <taxon>Bacteria</taxon>
        <taxon>Pseudomonadati</taxon>
        <taxon>Pseudomonadota</taxon>
        <taxon>Betaproteobacteria</taxon>
        <taxon>Burkholderiales</taxon>
        <taxon>Burkholderiaceae</taxon>
        <taxon>Trinickia</taxon>
    </lineage>
</organism>
<dbReference type="GeneID" id="95548519"/>
<reference evidence="3" key="1">
    <citation type="submission" date="2017-04" db="EMBL/GenBank/DDBJ databases">
        <authorList>
            <person name="Varghese N."/>
            <person name="Submissions S."/>
        </authorList>
    </citation>
    <scope>NUCLEOTIDE SEQUENCE [LARGE SCALE GENOMIC DNA]</scope>
    <source>
        <strain evidence="3">Ballard 720</strain>
    </source>
</reference>
<evidence type="ECO:0000256" key="1">
    <source>
        <dbReference type="SAM" id="MobiDB-lite"/>
    </source>
</evidence>
<evidence type="ECO:0000313" key="2">
    <source>
        <dbReference type="EMBL" id="SMF16066.1"/>
    </source>
</evidence>
<dbReference type="Proteomes" id="UP000192911">
    <property type="component" value="Unassembled WGS sequence"/>
</dbReference>
<evidence type="ECO:0000313" key="3">
    <source>
        <dbReference type="Proteomes" id="UP000192911"/>
    </source>
</evidence>
<dbReference type="RefSeq" id="WP_085225991.1">
    <property type="nucleotide sequence ID" value="NZ_BSQD01000003.1"/>
</dbReference>
<name>A0A1X7DIM6_TRICW</name>
<dbReference type="AlphaFoldDB" id="A0A1X7DIM6"/>
<gene>
    <name evidence="2" type="ORF">SAMN06295900_103270</name>
</gene>
<keyword evidence="3" id="KW-1185">Reference proteome</keyword>
<sequence>MPSHSAAPVDRVESVGIEARNDDAMVYGAMQEREKSKKSKKREKLKKSDYRGGVKTKRRVNDHAAALKELN</sequence>
<proteinExistence type="predicted"/>
<protein>
    <submittedName>
        <fullName evidence="2">Uncharacterized protein</fullName>
    </submittedName>
</protein>
<feature type="compositionally biased region" description="Basic and acidic residues" evidence="1">
    <location>
        <begin position="59"/>
        <end position="71"/>
    </location>
</feature>